<comment type="function">
    <text evidence="1">Component of the biogenesis of lysosome-related organelles complex-1 (BLOC-1), a complex that is involved in endosomal cargo sorting.</text>
</comment>
<feature type="compositionally biased region" description="Pro residues" evidence="7">
    <location>
        <begin position="41"/>
        <end position="53"/>
    </location>
</feature>
<dbReference type="PANTHER" id="PTHR39145:SF1">
    <property type="entry name" value="BIOGENESIS OF LYSOSOME-RELATED ORGANELLES COMPLEX 1 SUBUNIT CNL1"/>
    <property type="match status" value="1"/>
</dbReference>
<evidence type="ECO:0000256" key="1">
    <source>
        <dbReference type="ARBA" id="ARBA00003807"/>
    </source>
</evidence>
<keyword evidence="5" id="KW-0963">Cytoplasm</keyword>
<evidence type="ECO:0000256" key="7">
    <source>
        <dbReference type="SAM" id="MobiDB-lite"/>
    </source>
</evidence>
<dbReference type="PANTHER" id="PTHR39145">
    <property type="entry name" value="BIOGENESIS OF LYSOSOME-RELATED ORGANELLES COMPLEX 1 SUBUNIT CNL1"/>
    <property type="match status" value="1"/>
</dbReference>
<evidence type="ECO:0000256" key="6">
    <source>
        <dbReference type="ARBA" id="ARBA00029995"/>
    </source>
</evidence>
<evidence type="ECO:0000256" key="2">
    <source>
        <dbReference type="ARBA" id="ARBA00004496"/>
    </source>
</evidence>
<dbReference type="GeneID" id="96002492"/>
<dbReference type="RefSeq" id="XP_069233383.1">
    <property type="nucleotide sequence ID" value="XM_069369654.1"/>
</dbReference>
<dbReference type="Proteomes" id="UP000803884">
    <property type="component" value="Unassembled WGS sequence"/>
</dbReference>
<sequence length="192" mass="21237">MPQHPPSRARPPQQQPRQQQQYPPQPRPQNYPQYAQQGQPPRQPPPASSPPASIPDTNLGLSAQDVSTLRHHQQLAHTSARSSAGSAASSQGRLLLDASSLTLLGRHLERVMGAIQTRLEALNRATELATAAQGARGADALAVADAEIARFRALLRQIDELEAEFEKIGRIREMVRGFRARVEAMERRVERR</sequence>
<protein>
    <recommendedName>
        <fullName evidence="4">Biogenesis of lysosome-related organelles complex 1 subunit CNL1</fullName>
    </recommendedName>
    <alternativeName>
        <fullName evidence="6">CNO-like protein 1</fullName>
    </alternativeName>
</protein>
<evidence type="ECO:0000313" key="8">
    <source>
        <dbReference type="EMBL" id="KAL1590278.1"/>
    </source>
</evidence>
<dbReference type="EMBL" id="JAAQHG020000003">
    <property type="protein sequence ID" value="KAL1590278.1"/>
    <property type="molecule type" value="Genomic_DNA"/>
</dbReference>
<reference evidence="8 9" key="1">
    <citation type="journal article" date="2020" name="Microbiol. Resour. Announc.">
        <title>Draft Genome Sequence of a Cladosporium Species Isolated from the Mesophotic Ascidian Didemnum maculosum.</title>
        <authorList>
            <person name="Gioti A."/>
            <person name="Siaperas R."/>
            <person name="Nikolaivits E."/>
            <person name="Le Goff G."/>
            <person name="Ouazzani J."/>
            <person name="Kotoulas G."/>
            <person name="Topakas E."/>
        </authorList>
    </citation>
    <scope>NUCLEOTIDE SEQUENCE [LARGE SCALE GENOMIC DNA]</scope>
    <source>
        <strain evidence="8 9">TM138-S3</strain>
    </source>
</reference>
<accession>A0AB34KZQ1</accession>
<dbReference type="GO" id="GO:0005737">
    <property type="term" value="C:cytoplasm"/>
    <property type="evidence" value="ECO:0007669"/>
    <property type="project" value="UniProtKB-SubCell"/>
</dbReference>
<dbReference type="AlphaFoldDB" id="A0AB34KZQ1"/>
<comment type="subcellular location">
    <subcellularLocation>
        <location evidence="2">Cytoplasm</location>
    </subcellularLocation>
</comment>
<evidence type="ECO:0000256" key="4">
    <source>
        <dbReference type="ARBA" id="ARBA00014971"/>
    </source>
</evidence>
<evidence type="ECO:0000256" key="3">
    <source>
        <dbReference type="ARBA" id="ARBA00007289"/>
    </source>
</evidence>
<dbReference type="GO" id="GO:0007032">
    <property type="term" value="P:endosome organization"/>
    <property type="evidence" value="ECO:0007669"/>
    <property type="project" value="TreeGrafter"/>
</dbReference>
<name>A0AB34KZQ1_9PEZI</name>
<comment type="similarity">
    <text evidence="3">Belongs to the BLOC1S4 family.</text>
</comment>
<feature type="region of interest" description="Disordered" evidence="7">
    <location>
        <begin position="1"/>
        <end position="59"/>
    </location>
</feature>
<evidence type="ECO:0000256" key="5">
    <source>
        <dbReference type="ARBA" id="ARBA00022490"/>
    </source>
</evidence>
<organism evidence="8 9">
    <name type="scientific">Cladosporium halotolerans</name>
    <dbReference type="NCBI Taxonomy" id="1052096"/>
    <lineage>
        <taxon>Eukaryota</taxon>
        <taxon>Fungi</taxon>
        <taxon>Dikarya</taxon>
        <taxon>Ascomycota</taxon>
        <taxon>Pezizomycotina</taxon>
        <taxon>Dothideomycetes</taxon>
        <taxon>Dothideomycetidae</taxon>
        <taxon>Cladosporiales</taxon>
        <taxon>Cladosporiaceae</taxon>
        <taxon>Cladosporium</taxon>
    </lineage>
</organism>
<dbReference type="GO" id="GO:0031083">
    <property type="term" value="C:BLOC-1 complex"/>
    <property type="evidence" value="ECO:0007669"/>
    <property type="project" value="InterPro"/>
</dbReference>
<comment type="caution">
    <text evidence="8">The sequence shown here is derived from an EMBL/GenBank/DDBJ whole genome shotgun (WGS) entry which is preliminary data.</text>
</comment>
<proteinExistence type="inferred from homology"/>
<feature type="compositionally biased region" description="Low complexity" evidence="7">
    <location>
        <begin position="10"/>
        <end position="22"/>
    </location>
</feature>
<gene>
    <name evidence="8" type="ORF">WHR41_01048</name>
</gene>
<keyword evidence="9" id="KW-1185">Reference proteome</keyword>
<feature type="compositionally biased region" description="Low complexity" evidence="7">
    <location>
        <begin position="30"/>
        <end position="40"/>
    </location>
</feature>
<dbReference type="InterPro" id="IPR034455">
    <property type="entry name" value="CNL1"/>
</dbReference>
<evidence type="ECO:0000313" key="9">
    <source>
        <dbReference type="Proteomes" id="UP000803884"/>
    </source>
</evidence>